<dbReference type="Proteomes" id="UP001432322">
    <property type="component" value="Unassembled WGS sequence"/>
</dbReference>
<organism evidence="1 2">
    <name type="scientific">Pristionchus fissidentatus</name>
    <dbReference type="NCBI Taxonomy" id="1538716"/>
    <lineage>
        <taxon>Eukaryota</taxon>
        <taxon>Metazoa</taxon>
        <taxon>Ecdysozoa</taxon>
        <taxon>Nematoda</taxon>
        <taxon>Chromadorea</taxon>
        <taxon>Rhabditida</taxon>
        <taxon>Rhabditina</taxon>
        <taxon>Diplogasteromorpha</taxon>
        <taxon>Diplogasteroidea</taxon>
        <taxon>Neodiplogasteridae</taxon>
        <taxon>Pristionchus</taxon>
    </lineage>
</organism>
<dbReference type="SUPFAM" id="SSF55149">
    <property type="entry name" value="Pepsin inhibitor-3"/>
    <property type="match status" value="1"/>
</dbReference>
<name>A0AAV5UXJ4_9BILA</name>
<accession>A0AAV5UXJ4</accession>
<sequence>TMSYEFYSGTCHYNNGYVYETGYSPRPMSAQETNLMVQYGNEWAQYGVQVARFALGRDTMPVPPVMPCFCHNCY</sequence>
<reference evidence="1" key="1">
    <citation type="submission" date="2023-10" db="EMBL/GenBank/DDBJ databases">
        <title>Genome assembly of Pristionchus species.</title>
        <authorList>
            <person name="Yoshida K."/>
            <person name="Sommer R.J."/>
        </authorList>
    </citation>
    <scope>NUCLEOTIDE SEQUENCE</scope>
    <source>
        <strain evidence="1">RS5133</strain>
    </source>
</reference>
<gene>
    <name evidence="1" type="ORF">PFISCL1PPCAC_2225</name>
</gene>
<keyword evidence="2" id="KW-1185">Reference proteome</keyword>
<evidence type="ECO:0000313" key="2">
    <source>
        <dbReference type="Proteomes" id="UP001432322"/>
    </source>
</evidence>
<dbReference type="EMBL" id="BTSY01000001">
    <property type="protein sequence ID" value="GMT10928.1"/>
    <property type="molecule type" value="Genomic_DNA"/>
</dbReference>
<dbReference type="AlphaFoldDB" id="A0AAV5UXJ4"/>
<comment type="caution">
    <text evidence="1">The sequence shown here is derived from an EMBL/GenBank/DDBJ whole genome shotgun (WGS) entry which is preliminary data.</text>
</comment>
<feature type="non-terminal residue" evidence="1">
    <location>
        <position position="1"/>
    </location>
</feature>
<evidence type="ECO:0000313" key="1">
    <source>
        <dbReference type="EMBL" id="GMT10928.1"/>
    </source>
</evidence>
<proteinExistence type="predicted"/>
<protein>
    <submittedName>
        <fullName evidence="1">Uncharacterized protein</fullName>
    </submittedName>
</protein>